<dbReference type="EMBL" id="JBAMMX010000019">
    <property type="protein sequence ID" value="KAK6921923.1"/>
    <property type="molecule type" value="Genomic_DNA"/>
</dbReference>
<sequence length="371" mass="41391">MTMMLLVFFSTLVELDSVLHNFPGSKMQPPSKAQKISGNAKAKPHHAEEALIRNNSSNKPESEINGGLSHNGPSSPLRDNKRKYGAVNKFNQGVETELQSYKEGGIRGTGVGPNNDELQNENHPRSLPEAERSSLNGPATIRIWKGRFEVLNIELLNIEPRARICNICEGFRAYPPARVSRKAYEFSEQIDGVMQFKLHPRRLDGSFFMWGVYRESVSQGNETTSEAHDSRHSKGKGKKETSMDVGDGQNRKMDRIRNLMQRKCKLISSLGVLGRGKTELIVDFAPLSPIEGKKDILQRAKGVSKGSADRSAKQKANDLALAHYLETDLADMSDEGDQRVESRSATQAPHQKELRDTQQTIPPGQREECTR</sequence>
<accession>A0AAN8URP6</accession>
<keyword evidence="5" id="KW-0804">Transcription</keyword>
<comment type="caution">
    <text evidence="9">The sequence shown here is derived from an EMBL/GenBank/DDBJ whole genome shotgun (WGS) entry which is preliminary data.</text>
</comment>
<keyword evidence="1" id="KW-0479">Metal-binding</keyword>
<dbReference type="AlphaFoldDB" id="A0AAN8URP6"/>
<reference evidence="9 10" key="1">
    <citation type="submission" date="2023-12" db="EMBL/GenBank/DDBJ databases">
        <title>A high-quality genome assembly for Dillenia turbinata (Dilleniales).</title>
        <authorList>
            <person name="Chanderbali A."/>
        </authorList>
    </citation>
    <scope>NUCLEOTIDE SEQUENCE [LARGE SCALE GENOMIC DNA]</scope>
    <source>
        <strain evidence="9">LSX21</strain>
        <tissue evidence="9">Leaf</tissue>
    </source>
</reference>
<keyword evidence="2" id="KW-0863">Zinc-finger</keyword>
<feature type="region of interest" description="Disordered" evidence="6">
    <location>
        <begin position="330"/>
        <end position="371"/>
    </location>
</feature>
<keyword evidence="10" id="KW-1185">Reference proteome</keyword>
<dbReference type="GO" id="GO:0140566">
    <property type="term" value="F:histone reader activity"/>
    <property type="evidence" value="ECO:0007669"/>
    <property type="project" value="InterPro"/>
</dbReference>
<dbReference type="InterPro" id="IPR049914">
    <property type="entry name" value="PHD1-3/5-6"/>
</dbReference>
<feature type="compositionally biased region" description="Basic and acidic residues" evidence="6">
    <location>
        <begin position="225"/>
        <end position="242"/>
    </location>
</feature>
<evidence type="ECO:0000313" key="10">
    <source>
        <dbReference type="Proteomes" id="UP001370490"/>
    </source>
</evidence>
<evidence type="ECO:0000256" key="1">
    <source>
        <dbReference type="ARBA" id="ARBA00022723"/>
    </source>
</evidence>
<evidence type="ECO:0000256" key="3">
    <source>
        <dbReference type="ARBA" id="ARBA00022833"/>
    </source>
</evidence>
<dbReference type="Proteomes" id="UP001370490">
    <property type="component" value="Unassembled WGS sequence"/>
</dbReference>
<name>A0AAN8URP6_9MAGN</name>
<dbReference type="GO" id="GO:0008270">
    <property type="term" value="F:zinc ion binding"/>
    <property type="evidence" value="ECO:0007669"/>
    <property type="project" value="UniProtKB-KW"/>
</dbReference>
<organism evidence="9 10">
    <name type="scientific">Dillenia turbinata</name>
    <dbReference type="NCBI Taxonomy" id="194707"/>
    <lineage>
        <taxon>Eukaryota</taxon>
        <taxon>Viridiplantae</taxon>
        <taxon>Streptophyta</taxon>
        <taxon>Embryophyta</taxon>
        <taxon>Tracheophyta</taxon>
        <taxon>Spermatophyta</taxon>
        <taxon>Magnoliopsida</taxon>
        <taxon>eudicotyledons</taxon>
        <taxon>Gunneridae</taxon>
        <taxon>Pentapetalae</taxon>
        <taxon>Dilleniales</taxon>
        <taxon>Dilleniaceae</taxon>
        <taxon>Dillenia</taxon>
    </lineage>
</organism>
<feature type="region of interest" description="Disordered" evidence="6">
    <location>
        <begin position="104"/>
        <end position="133"/>
    </location>
</feature>
<protein>
    <submittedName>
        <fullName evidence="9">Zinc finger-XS domain</fullName>
    </submittedName>
</protein>
<proteinExistence type="predicted"/>
<feature type="signal peptide" evidence="7">
    <location>
        <begin position="1"/>
        <end position="15"/>
    </location>
</feature>
<evidence type="ECO:0000313" key="9">
    <source>
        <dbReference type="EMBL" id="KAK6921923.1"/>
    </source>
</evidence>
<feature type="region of interest" description="Disordered" evidence="6">
    <location>
        <begin position="24"/>
        <end position="81"/>
    </location>
</feature>
<evidence type="ECO:0000256" key="5">
    <source>
        <dbReference type="ARBA" id="ARBA00023163"/>
    </source>
</evidence>
<evidence type="ECO:0000259" key="8">
    <source>
        <dbReference type="Pfam" id="PF03470"/>
    </source>
</evidence>
<feature type="domain" description="Zinc finger-XS" evidence="8">
    <location>
        <begin position="294"/>
        <end position="322"/>
    </location>
</feature>
<dbReference type="InterPro" id="IPR005381">
    <property type="entry name" value="Znf-XS_domain"/>
</dbReference>
<evidence type="ECO:0000256" key="6">
    <source>
        <dbReference type="SAM" id="MobiDB-lite"/>
    </source>
</evidence>
<feature type="chain" id="PRO_5042823139" evidence="7">
    <location>
        <begin position="16"/>
        <end position="371"/>
    </location>
</feature>
<feature type="region of interest" description="Disordered" evidence="6">
    <location>
        <begin position="219"/>
        <end position="252"/>
    </location>
</feature>
<feature type="compositionally biased region" description="Basic and acidic residues" evidence="6">
    <location>
        <begin position="120"/>
        <end position="132"/>
    </location>
</feature>
<evidence type="ECO:0000256" key="7">
    <source>
        <dbReference type="SAM" id="SignalP"/>
    </source>
</evidence>
<keyword evidence="4" id="KW-0805">Transcription regulation</keyword>
<dbReference type="PANTHER" id="PTHR33304:SF36">
    <property type="entry name" value="GB|AAF26970.1-RELATED"/>
    <property type="match status" value="1"/>
</dbReference>
<dbReference type="Pfam" id="PF03470">
    <property type="entry name" value="zf-XS"/>
    <property type="match status" value="1"/>
</dbReference>
<dbReference type="GO" id="GO:0034244">
    <property type="term" value="P:negative regulation of transcription elongation by RNA polymerase II"/>
    <property type="evidence" value="ECO:0007669"/>
    <property type="project" value="InterPro"/>
</dbReference>
<dbReference type="PANTHER" id="PTHR33304">
    <property type="match status" value="1"/>
</dbReference>
<gene>
    <name evidence="9" type="ORF">RJ641_012430</name>
</gene>
<dbReference type="GO" id="GO:0031047">
    <property type="term" value="P:regulatory ncRNA-mediated gene silencing"/>
    <property type="evidence" value="ECO:0007669"/>
    <property type="project" value="InterPro"/>
</dbReference>
<evidence type="ECO:0000256" key="4">
    <source>
        <dbReference type="ARBA" id="ARBA00023015"/>
    </source>
</evidence>
<keyword evidence="3" id="KW-0862">Zinc</keyword>
<evidence type="ECO:0000256" key="2">
    <source>
        <dbReference type="ARBA" id="ARBA00022771"/>
    </source>
</evidence>
<keyword evidence="7" id="KW-0732">Signal</keyword>